<dbReference type="InterPro" id="IPR007353">
    <property type="entry name" value="DUF421"/>
</dbReference>
<sequence>MEFVSIIFTTLGSLISMFLLTKLMGQRQVSQMSMFDYVNGITIGSIAAEFATSLGGDFLKPLIAMIIYALAALAIAVGSCKSMALRKFFNGKPLVLFENGKIYEKNLSAAKMDINEFLMQCRIGGYFDLNDLACAILETNGEISLLPQVKKRPVTPEDLNLTPMQEYPPVSLIIDGVLLKENLKYAGKDEQWLQKALNAQHVKQKDIFFATCNRQNKLTVYPRTEKHIQHDIFE</sequence>
<comment type="caution">
    <text evidence="9">The sequence shown here is derived from an EMBL/GenBank/DDBJ whole genome shotgun (WGS) entry which is preliminary data.</text>
</comment>
<dbReference type="PANTHER" id="PTHR34582:SF7">
    <property type="entry name" value="UPF0702 TRANSMEMBRANE PROTEIN YDFS"/>
    <property type="match status" value="1"/>
</dbReference>
<evidence type="ECO:0000313" key="9">
    <source>
        <dbReference type="EMBL" id="MEQ2521725.1"/>
    </source>
</evidence>
<dbReference type="RefSeq" id="WP_349217195.1">
    <property type="nucleotide sequence ID" value="NZ_JBBMFA010000113.1"/>
</dbReference>
<evidence type="ECO:0000313" key="10">
    <source>
        <dbReference type="Proteomes" id="UP001477672"/>
    </source>
</evidence>
<gene>
    <name evidence="9" type="ORF">WMO24_15010</name>
</gene>
<keyword evidence="10" id="KW-1185">Reference proteome</keyword>
<evidence type="ECO:0000256" key="4">
    <source>
        <dbReference type="ARBA" id="ARBA00022692"/>
    </source>
</evidence>
<evidence type="ECO:0000256" key="7">
    <source>
        <dbReference type="SAM" id="Phobius"/>
    </source>
</evidence>
<evidence type="ECO:0000256" key="3">
    <source>
        <dbReference type="ARBA" id="ARBA00022475"/>
    </source>
</evidence>
<dbReference type="Gene3D" id="3.30.240.20">
    <property type="entry name" value="bsu07140 like domains"/>
    <property type="match status" value="2"/>
</dbReference>
<feature type="domain" description="YetF C-terminal" evidence="8">
    <location>
        <begin position="81"/>
        <end position="212"/>
    </location>
</feature>
<dbReference type="PANTHER" id="PTHR34582">
    <property type="entry name" value="UPF0702 TRANSMEMBRANE PROTEIN YCAP"/>
    <property type="match status" value="1"/>
</dbReference>
<keyword evidence="5 7" id="KW-1133">Transmembrane helix</keyword>
<dbReference type="InterPro" id="IPR023090">
    <property type="entry name" value="UPF0702_alpha/beta_dom_sf"/>
</dbReference>
<evidence type="ECO:0000256" key="2">
    <source>
        <dbReference type="ARBA" id="ARBA00006448"/>
    </source>
</evidence>
<reference evidence="9 10" key="1">
    <citation type="submission" date="2024-03" db="EMBL/GenBank/DDBJ databases">
        <title>Human intestinal bacterial collection.</title>
        <authorList>
            <person name="Pauvert C."/>
            <person name="Hitch T.C.A."/>
            <person name="Clavel T."/>
        </authorList>
    </citation>
    <scope>NUCLEOTIDE SEQUENCE [LARGE SCALE GENOMIC DNA]</scope>
    <source>
        <strain evidence="9 10">CLA-JM-H11</strain>
    </source>
</reference>
<keyword evidence="4 7" id="KW-0812">Transmembrane</keyword>
<evidence type="ECO:0000256" key="1">
    <source>
        <dbReference type="ARBA" id="ARBA00004651"/>
    </source>
</evidence>
<evidence type="ECO:0000256" key="5">
    <source>
        <dbReference type="ARBA" id="ARBA00022989"/>
    </source>
</evidence>
<keyword evidence="3" id="KW-1003">Cell membrane</keyword>
<evidence type="ECO:0000259" key="8">
    <source>
        <dbReference type="Pfam" id="PF04239"/>
    </source>
</evidence>
<organism evidence="9 10">
    <name type="scientific">Ruthenibacterium intestinale</name>
    <dbReference type="NCBI Taxonomy" id="3133163"/>
    <lineage>
        <taxon>Bacteria</taxon>
        <taxon>Bacillati</taxon>
        <taxon>Bacillota</taxon>
        <taxon>Clostridia</taxon>
        <taxon>Eubacteriales</taxon>
        <taxon>Oscillospiraceae</taxon>
        <taxon>Ruthenibacterium</taxon>
    </lineage>
</organism>
<dbReference type="Proteomes" id="UP001477672">
    <property type="component" value="Unassembled WGS sequence"/>
</dbReference>
<feature type="transmembrane region" description="Helical" evidence="7">
    <location>
        <begin position="37"/>
        <end position="56"/>
    </location>
</feature>
<keyword evidence="6 7" id="KW-0472">Membrane</keyword>
<protein>
    <submittedName>
        <fullName evidence="9">DUF421 domain-containing protein</fullName>
    </submittedName>
</protein>
<proteinExistence type="inferred from homology"/>
<comment type="similarity">
    <text evidence="2">Belongs to the UPF0702 family.</text>
</comment>
<comment type="subcellular location">
    <subcellularLocation>
        <location evidence="1">Cell membrane</location>
        <topology evidence="1">Multi-pass membrane protein</topology>
    </subcellularLocation>
</comment>
<dbReference type="EMBL" id="JBBMFA010000113">
    <property type="protein sequence ID" value="MEQ2521725.1"/>
    <property type="molecule type" value="Genomic_DNA"/>
</dbReference>
<feature type="transmembrane region" description="Helical" evidence="7">
    <location>
        <begin position="62"/>
        <end position="80"/>
    </location>
</feature>
<dbReference type="Pfam" id="PF04239">
    <property type="entry name" value="DUF421"/>
    <property type="match status" value="1"/>
</dbReference>
<feature type="transmembrane region" description="Helical" evidence="7">
    <location>
        <begin position="6"/>
        <end position="25"/>
    </location>
</feature>
<name>A0ABV1GIQ1_9FIRM</name>
<accession>A0ABV1GIQ1</accession>
<evidence type="ECO:0000256" key="6">
    <source>
        <dbReference type="ARBA" id="ARBA00023136"/>
    </source>
</evidence>